<feature type="chain" id="PRO_5029556861" evidence="1">
    <location>
        <begin position="27"/>
        <end position="343"/>
    </location>
</feature>
<feature type="signal peptide" evidence="1">
    <location>
        <begin position="1"/>
        <end position="26"/>
    </location>
</feature>
<dbReference type="EnsemblMetazoa" id="CLYHEMT011431.2">
    <property type="protein sequence ID" value="CLYHEMP011431.2"/>
    <property type="gene ID" value="CLYHEMG011431"/>
</dbReference>
<dbReference type="InterPro" id="IPR024079">
    <property type="entry name" value="MetalloPept_cat_dom_sf"/>
</dbReference>
<dbReference type="GO" id="GO:0008237">
    <property type="term" value="F:metallopeptidase activity"/>
    <property type="evidence" value="ECO:0007669"/>
    <property type="project" value="InterPro"/>
</dbReference>
<name>A0A7M5V838_9CNID</name>
<dbReference type="AlphaFoldDB" id="A0A7M5V838"/>
<keyword evidence="3" id="KW-1185">Reference proteome</keyword>
<organism evidence="2 3">
    <name type="scientific">Clytia hemisphaerica</name>
    <dbReference type="NCBI Taxonomy" id="252671"/>
    <lineage>
        <taxon>Eukaryota</taxon>
        <taxon>Metazoa</taxon>
        <taxon>Cnidaria</taxon>
        <taxon>Hydrozoa</taxon>
        <taxon>Hydroidolina</taxon>
        <taxon>Leptothecata</taxon>
        <taxon>Obeliida</taxon>
        <taxon>Clytiidae</taxon>
        <taxon>Clytia</taxon>
    </lineage>
</organism>
<accession>A0A7M5V838</accession>
<protein>
    <submittedName>
        <fullName evidence="2">Uncharacterized protein</fullName>
    </submittedName>
</protein>
<evidence type="ECO:0000313" key="3">
    <source>
        <dbReference type="Proteomes" id="UP000594262"/>
    </source>
</evidence>
<proteinExistence type="predicted"/>
<evidence type="ECO:0000313" key="2">
    <source>
        <dbReference type="EnsemblMetazoa" id="CLYHEMP011431.2"/>
    </source>
</evidence>
<evidence type="ECO:0000256" key="1">
    <source>
        <dbReference type="SAM" id="SignalP"/>
    </source>
</evidence>
<dbReference type="SUPFAM" id="SSF55486">
    <property type="entry name" value="Metalloproteases ('zincins'), catalytic domain"/>
    <property type="match status" value="1"/>
</dbReference>
<dbReference type="Gene3D" id="3.40.390.10">
    <property type="entry name" value="Collagenase (Catalytic Domain)"/>
    <property type="match status" value="1"/>
</dbReference>
<sequence>MKLCRSMVKSRFLLFLILTTREIASSQTTTTNILGDGKREGHATNTHSCDTIRNEVPKDLTFITKYGFYHKYTEAYGIPIVSSERVSDRALKRACHITRFLFADRYDVRDAFYKYTGRFAVVGINEKTTDLPEHSNLPSWYNIGYARGLGATLVRPFSSGGEENILCLKKDRYYKDDIFFHEAAHGVAEVGLAGGVTNLYERLKRLYIAAKRAGKWNNTYSITNHREYFAEGMQSYFNNHREGPNPPNGVHGPVNTNSELKEYDTGLYNLIKELFPCENTYHWCSENAAGSNLKMNCPVTKQPDPIGYVKATSRPICYKATGRSPGIFKIPMSGKIIAIKLEH</sequence>
<reference evidence="2" key="1">
    <citation type="submission" date="2021-01" db="UniProtKB">
        <authorList>
            <consortium name="EnsemblMetazoa"/>
        </authorList>
    </citation>
    <scope>IDENTIFICATION</scope>
</reference>
<dbReference type="Proteomes" id="UP000594262">
    <property type="component" value="Unplaced"/>
</dbReference>
<dbReference type="OrthoDB" id="6132182at2759"/>
<keyword evidence="1" id="KW-0732">Signal</keyword>